<comment type="caution">
    <text evidence="1">The sequence shown here is derived from an EMBL/GenBank/DDBJ whole genome shotgun (WGS) entry which is preliminary data.</text>
</comment>
<protein>
    <submittedName>
        <fullName evidence="1">Uncharacterized protein</fullName>
    </submittedName>
</protein>
<gene>
    <name evidence="1" type="ORF">SUBVAR_04663</name>
</gene>
<dbReference type="STRING" id="411471.SUBVAR_04663"/>
<reference evidence="1" key="1">
    <citation type="submission" date="2009-12" db="EMBL/GenBank/DDBJ databases">
        <authorList>
            <person name="Weinstock G."/>
            <person name="Sodergren E."/>
            <person name="Clifton S."/>
            <person name="Fulton L."/>
            <person name="Fulton B."/>
            <person name="Courtney L."/>
            <person name="Fronick C."/>
            <person name="Harrison M."/>
            <person name="Strong C."/>
            <person name="Farmer C."/>
            <person name="Delahaunty K."/>
            <person name="Markovic C."/>
            <person name="Hall O."/>
            <person name="Minx P."/>
            <person name="Tomlinson C."/>
            <person name="Mitreva M."/>
            <person name="Nelson J."/>
            <person name="Hou S."/>
            <person name="Wollam A."/>
            <person name="Pepin K.H."/>
            <person name="Johnson M."/>
            <person name="Bhonagiri V."/>
            <person name="Nash W.E."/>
            <person name="Warren W."/>
            <person name="Chinwalla A."/>
            <person name="Mardis E.R."/>
            <person name="Wilson R.K."/>
        </authorList>
    </citation>
    <scope>NUCLEOTIDE SEQUENCE [LARGE SCALE GENOMIC DNA]</scope>
    <source>
        <strain evidence="1">DSM 15176</strain>
    </source>
</reference>
<evidence type="ECO:0000313" key="2">
    <source>
        <dbReference type="Proteomes" id="UP000003438"/>
    </source>
</evidence>
<sequence>MNVQYVTVVFSTEKGARTLEECLEQLLCNLDLEKIEKKDA</sequence>
<accession>D1PJU3</accession>
<dbReference type="RefSeq" id="WP_007046094.1">
    <property type="nucleotide sequence ID" value="NZ_GG704769.1"/>
</dbReference>
<dbReference type="AlphaFoldDB" id="D1PJU3"/>
<organism evidence="1 2">
    <name type="scientific">Subdoligranulum variabile DSM 15176</name>
    <dbReference type="NCBI Taxonomy" id="411471"/>
    <lineage>
        <taxon>Bacteria</taxon>
        <taxon>Bacillati</taxon>
        <taxon>Bacillota</taxon>
        <taxon>Clostridia</taxon>
        <taxon>Eubacteriales</taxon>
        <taxon>Oscillospiraceae</taxon>
        <taxon>Subdoligranulum</taxon>
    </lineage>
</organism>
<name>D1PJU3_9FIRM</name>
<dbReference type="HOGENOM" id="CLU_3297508_0_0_9"/>
<evidence type="ECO:0000313" key="1">
    <source>
        <dbReference type="EMBL" id="EFB77041.1"/>
    </source>
</evidence>
<dbReference type="Proteomes" id="UP000003438">
    <property type="component" value="Unassembled WGS sequence"/>
</dbReference>
<dbReference type="EMBL" id="ACBY02000014">
    <property type="protein sequence ID" value="EFB77041.1"/>
    <property type="molecule type" value="Genomic_DNA"/>
</dbReference>
<keyword evidence="2" id="KW-1185">Reference proteome</keyword>
<proteinExistence type="predicted"/>